<reference evidence="3 4" key="1">
    <citation type="journal article" date="2015" name="Environ. Microbiol.">
        <title>Metagenome sequence of Elaphomyces granulatus from sporocarp tissue reveals Ascomycota ectomycorrhizal fingerprints of genome expansion and a Proteobacteria-rich microbiome.</title>
        <authorList>
            <person name="Quandt C.A."/>
            <person name="Kohler A."/>
            <person name="Hesse C.N."/>
            <person name="Sharpton T.J."/>
            <person name="Martin F."/>
            <person name="Spatafora J.W."/>
        </authorList>
    </citation>
    <scope>NUCLEOTIDE SEQUENCE [LARGE SCALE GENOMIC DNA]</scope>
    <source>
        <strain evidence="3 4">OSC145934</strain>
    </source>
</reference>
<feature type="repeat" description="WD" evidence="1">
    <location>
        <begin position="329"/>
        <end position="363"/>
    </location>
</feature>
<gene>
    <name evidence="3" type="ORF">Egran_03294</name>
</gene>
<feature type="region of interest" description="Disordered" evidence="2">
    <location>
        <begin position="133"/>
        <end position="155"/>
    </location>
</feature>
<dbReference type="PROSITE" id="PS50082">
    <property type="entry name" value="WD_REPEATS_2"/>
    <property type="match status" value="3"/>
</dbReference>
<dbReference type="Gene3D" id="2.130.10.10">
    <property type="entry name" value="YVTN repeat-like/Quinoprotein amine dehydrogenase"/>
    <property type="match status" value="2"/>
</dbReference>
<dbReference type="EMBL" id="NPHW01003806">
    <property type="protein sequence ID" value="OXV08943.1"/>
    <property type="molecule type" value="Genomic_DNA"/>
</dbReference>
<proteinExistence type="predicted"/>
<dbReference type="Proteomes" id="UP000243515">
    <property type="component" value="Unassembled WGS sequence"/>
</dbReference>
<dbReference type="InterPro" id="IPR015943">
    <property type="entry name" value="WD40/YVTN_repeat-like_dom_sf"/>
</dbReference>
<protein>
    <submittedName>
        <fullName evidence="3">Uncharacterized protein</fullName>
    </submittedName>
</protein>
<organism evidence="3 4">
    <name type="scientific">Elaphomyces granulatus</name>
    <dbReference type="NCBI Taxonomy" id="519963"/>
    <lineage>
        <taxon>Eukaryota</taxon>
        <taxon>Fungi</taxon>
        <taxon>Dikarya</taxon>
        <taxon>Ascomycota</taxon>
        <taxon>Pezizomycotina</taxon>
        <taxon>Eurotiomycetes</taxon>
        <taxon>Eurotiomycetidae</taxon>
        <taxon>Eurotiales</taxon>
        <taxon>Elaphomycetaceae</taxon>
        <taxon>Elaphomyces</taxon>
    </lineage>
</organism>
<evidence type="ECO:0000256" key="1">
    <source>
        <dbReference type="PROSITE-ProRule" id="PRU00221"/>
    </source>
</evidence>
<feature type="repeat" description="WD" evidence="1">
    <location>
        <begin position="294"/>
        <end position="328"/>
    </location>
</feature>
<dbReference type="SUPFAM" id="SSF50978">
    <property type="entry name" value="WD40 repeat-like"/>
    <property type="match status" value="1"/>
</dbReference>
<dbReference type="PROSITE" id="PS50294">
    <property type="entry name" value="WD_REPEATS_REGION"/>
    <property type="match status" value="1"/>
</dbReference>
<dbReference type="InterPro" id="IPR036322">
    <property type="entry name" value="WD40_repeat_dom_sf"/>
</dbReference>
<name>A0A232LXQ0_9EURO</name>
<evidence type="ECO:0000313" key="4">
    <source>
        <dbReference type="Proteomes" id="UP000243515"/>
    </source>
</evidence>
<dbReference type="InterPro" id="IPR001680">
    <property type="entry name" value="WD40_rpt"/>
</dbReference>
<accession>A0A232LXQ0</accession>
<feature type="compositionally biased region" description="Acidic residues" evidence="2">
    <location>
        <begin position="31"/>
        <end position="56"/>
    </location>
</feature>
<dbReference type="FunFam" id="2.130.10.10:FF:000557">
    <property type="entry name" value="WD repeat protein"/>
    <property type="match status" value="1"/>
</dbReference>
<dbReference type="SMART" id="SM00320">
    <property type="entry name" value="WD40"/>
    <property type="match status" value="6"/>
</dbReference>
<dbReference type="AlphaFoldDB" id="A0A232LXQ0"/>
<evidence type="ECO:0000313" key="3">
    <source>
        <dbReference type="EMBL" id="OXV08943.1"/>
    </source>
</evidence>
<feature type="region of interest" description="Disordered" evidence="2">
    <location>
        <begin position="1"/>
        <end position="56"/>
    </location>
</feature>
<keyword evidence="1" id="KW-0853">WD repeat</keyword>
<comment type="caution">
    <text evidence="3">The sequence shown here is derived from an EMBL/GenBank/DDBJ whole genome shotgun (WGS) entry which is preliminary data.</text>
</comment>
<feature type="repeat" description="WD" evidence="1">
    <location>
        <begin position="376"/>
        <end position="417"/>
    </location>
</feature>
<feature type="compositionally biased region" description="Basic and acidic residues" evidence="2">
    <location>
        <begin position="18"/>
        <end position="30"/>
    </location>
</feature>
<dbReference type="InterPro" id="IPR051859">
    <property type="entry name" value="DCAF"/>
</dbReference>
<dbReference type="OrthoDB" id="63070at2759"/>
<dbReference type="PANTHER" id="PTHR19847:SF7">
    <property type="entry name" value="DDB1- AND CUL4-ASSOCIATED FACTOR 11"/>
    <property type="match status" value="1"/>
</dbReference>
<dbReference type="Pfam" id="PF00400">
    <property type="entry name" value="WD40"/>
    <property type="match status" value="5"/>
</dbReference>
<sequence>MSVFFGGLSGSQTPASSHKWDGPRHGRFTEMIDDDPDMEYEPDSGGSDPEDFDDEDDCPIAVEIEISDPEGESSWQFEDWEVARYHADNIEELRVYAYVLRQVIELKERSQRTPRPPPPEDVYPKVPSEVGRGLMASGQFGSNPNDVDGSKKRKKNLSTRLMQRQLGAVSERETRSILQDFIPGTVSDKIMHFNSRCYSGEFSEDGNFFFCCSQDFKVRMYDTSDPYQWRYYKTVNYPFGQWSITDATLSPDNRYLAYSSLRNLVNLAPTDPEDLSEPTVLDFGGNSSYVNTGILSLRFSSDGREMIAGTNDPSVIVYDLETRTPILSLNNHRRDVNAVCVGDPSSPYIVYTGSDDATLRVWDRRSMGSGREVGVFLGHREGLTYVDSKADGRYVLSNGKDQLMKLWDLRKMMTMSQFNDIKLDLPAETFDYQISSYPREDYRPHPNDCSLVTFRGHQVLKTLNRCRFSPPGSTNSRYVYTASSDGKVYIYNLDATLAGTIDVRLSTMFSRPQDDDLRIFEVEHVNNWVTCVRDASWHPSAPVLAATSWNGWGMSSGTCTLHSWDPFSRLTLGDDEDSSSLNYNSELELIPEFNAYMQKTRARICSRLAAAPAAAIACSTGRSRSGRRLNR</sequence>
<dbReference type="GO" id="GO:0043161">
    <property type="term" value="P:proteasome-mediated ubiquitin-dependent protein catabolic process"/>
    <property type="evidence" value="ECO:0007669"/>
    <property type="project" value="TreeGrafter"/>
</dbReference>
<dbReference type="PANTHER" id="PTHR19847">
    <property type="entry name" value="DDB1- AND CUL4-ASSOCIATED FACTOR 11"/>
    <property type="match status" value="1"/>
</dbReference>
<dbReference type="GO" id="GO:0080008">
    <property type="term" value="C:Cul4-RING E3 ubiquitin ligase complex"/>
    <property type="evidence" value="ECO:0007669"/>
    <property type="project" value="TreeGrafter"/>
</dbReference>
<keyword evidence="4" id="KW-1185">Reference proteome</keyword>
<evidence type="ECO:0000256" key="2">
    <source>
        <dbReference type="SAM" id="MobiDB-lite"/>
    </source>
</evidence>